<sequence>MKVTRHVPTTFMNTTNSLCIYLRDLSSEAYGISRSITTWPS</sequence>
<reference evidence="1" key="1">
    <citation type="journal article" date="2007" name="Science">
        <title>Draft genome of the filarial nematode parasite Brugia malayi.</title>
        <authorList>
            <person name="Ghedin E."/>
            <person name="Wang S."/>
            <person name="Spiro D."/>
            <person name="Caler E."/>
            <person name="Zhao Q."/>
            <person name="Crabtree J."/>
            <person name="Allen J.E."/>
            <person name="Delcher A.L."/>
            <person name="Guiliano D.B."/>
            <person name="Miranda-Saavedra D."/>
            <person name="Angiuoli S.V."/>
            <person name="Creasy T."/>
            <person name="Amedeo P."/>
            <person name="Haas B."/>
            <person name="El-Sayed N.M."/>
            <person name="Wortman J.R."/>
            <person name="Feldblyum T."/>
            <person name="Tallon L."/>
            <person name="Schatz M."/>
            <person name="Shumway M."/>
            <person name="Koo H."/>
            <person name="Salzberg S.L."/>
            <person name="Schobel S."/>
            <person name="Pertea M."/>
            <person name="Pop M."/>
            <person name="White O."/>
            <person name="Barton G.J."/>
            <person name="Carlow C.K."/>
            <person name="Crawford M.J."/>
            <person name="Daub J."/>
            <person name="Dimmic M.W."/>
            <person name="Estes C.F."/>
            <person name="Foster J.M."/>
            <person name="Ganatra M."/>
            <person name="Gregory W.F."/>
            <person name="Johnson N.M."/>
            <person name="Jin J."/>
            <person name="Komuniecki R."/>
            <person name="Korf I."/>
            <person name="Kumar S."/>
            <person name="Laney S."/>
            <person name="Li B.W."/>
            <person name="Li W."/>
            <person name="Lindblom T.H."/>
            <person name="Lustigman S."/>
            <person name="Ma D."/>
            <person name="Maina C.V."/>
            <person name="Martin D.M."/>
            <person name="McCarter J.P."/>
            <person name="McReynolds L."/>
            <person name="Mitreva M."/>
            <person name="Nutman T.B."/>
            <person name="Parkinson J."/>
            <person name="Peregrin-Alvarez J.M."/>
            <person name="Poole C."/>
            <person name="Ren Q."/>
            <person name="Saunders L."/>
            <person name="Sluder A.E."/>
            <person name="Smith K."/>
            <person name="Stanke M."/>
            <person name="Unnasch T.R."/>
            <person name="Ware J."/>
            <person name="Wei A.D."/>
            <person name="Weil G."/>
            <person name="Williams D.J."/>
            <person name="Zhang Y."/>
            <person name="Williams S.A."/>
            <person name="Fraser-Liggett C."/>
            <person name="Slatko B."/>
            <person name="Blaxter M.L."/>
            <person name="Scott A.L."/>
        </authorList>
    </citation>
    <scope>NUCLEOTIDE SEQUENCE</scope>
    <source>
        <strain evidence="1">FR3</strain>
    </source>
</reference>
<accession>A0A1I9G0E5</accession>
<dbReference type="AlphaFoldDB" id="A0A1I9G0E5"/>
<name>A0A1I9G0E5_BRUMA</name>
<proteinExistence type="predicted"/>
<protein>
    <submittedName>
        <fullName evidence="1">Bm1189</fullName>
    </submittedName>
</protein>
<reference evidence="1" key="2">
    <citation type="submission" date="2012-12" db="EMBL/GenBank/DDBJ databases">
        <authorList>
            <consortium name="WormBase Consortium"/>
            <person name="Ghedin E."/>
            <person name="Paulini M."/>
        </authorList>
    </citation>
    <scope>NUCLEOTIDE SEQUENCE</scope>
    <source>
        <strain evidence="1">FR3</strain>
    </source>
</reference>
<gene>
    <name evidence="1" type="primary">Bm1189</name>
    <name evidence="1" type="ORF">BM_Bm1189</name>
</gene>
<dbReference type="EMBL" id="LN856794">
    <property type="protein sequence ID" value="CDP92397.1"/>
    <property type="molecule type" value="Genomic_DNA"/>
</dbReference>
<organism evidence="1">
    <name type="scientific">Brugia malayi</name>
    <name type="common">Filarial nematode worm</name>
    <dbReference type="NCBI Taxonomy" id="6279"/>
    <lineage>
        <taxon>Eukaryota</taxon>
        <taxon>Metazoa</taxon>
        <taxon>Ecdysozoa</taxon>
        <taxon>Nematoda</taxon>
        <taxon>Chromadorea</taxon>
        <taxon>Rhabditida</taxon>
        <taxon>Spirurina</taxon>
        <taxon>Spiruromorpha</taxon>
        <taxon>Filarioidea</taxon>
        <taxon>Onchocercidae</taxon>
        <taxon>Brugia</taxon>
    </lineage>
</organism>
<evidence type="ECO:0000313" key="1">
    <source>
        <dbReference type="EMBL" id="CDP92397.1"/>
    </source>
</evidence>